<dbReference type="HOGENOM" id="CLU_069674_0_0_1"/>
<dbReference type="InterPro" id="IPR029062">
    <property type="entry name" value="Class_I_gatase-like"/>
</dbReference>
<evidence type="ECO:0000256" key="7">
    <source>
        <dbReference type="PIRSR" id="PIRSR005639-1"/>
    </source>
</evidence>
<feature type="binding site" evidence="8">
    <location>
        <begin position="59"/>
        <end position="61"/>
    </location>
    <ligand>
        <name>L-glutamine</name>
        <dbReference type="ChEBI" id="CHEBI:58359"/>
    </ligand>
</feature>
<dbReference type="HAMAP" id="MF_01615">
    <property type="entry name" value="PdxT"/>
    <property type="match status" value="1"/>
</dbReference>
<comment type="similarity">
    <text evidence="1">Belongs to the glutaminase PdxT/SNO family.</text>
</comment>
<feature type="binding site" evidence="8">
    <location>
        <begin position="153"/>
        <end position="154"/>
    </location>
    <ligand>
        <name>L-glutamine</name>
        <dbReference type="ChEBI" id="CHEBI:58359"/>
    </ligand>
</feature>
<dbReference type="InterPro" id="IPR021196">
    <property type="entry name" value="PdxT/SNO_CS"/>
</dbReference>
<dbReference type="PROSITE" id="PS51130">
    <property type="entry name" value="PDXT_SNO_2"/>
    <property type="match status" value="1"/>
</dbReference>
<dbReference type="FunFam" id="3.40.50.880:FF:000077">
    <property type="entry name" value="Unplaced genomic scaffold supercont2.4, whole genome shotgun sequence"/>
    <property type="match status" value="1"/>
</dbReference>
<dbReference type="SUPFAM" id="SSF52317">
    <property type="entry name" value="Class I glutamine amidotransferase-like"/>
    <property type="match status" value="1"/>
</dbReference>
<dbReference type="GO" id="GO:0008614">
    <property type="term" value="P:pyridoxine metabolic process"/>
    <property type="evidence" value="ECO:0007669"/>
    <property type="project" value="TreeGrafter"/>
</dbReference>
<evidence type="ECO:0000256" key="5">
    <source>
        <dbReference type="ARBA" id="ARBA00023239"/>
    </source>
</evidence>
<keyword evidence="3" id="KW-0378">Hydrolase</keyword>
<dbReference type="GO" id="GO:1903600">
    <property type="term" value="C:glutaminase complex"/>
    <property type="evidence" value="ECO:0007669"/>
    <property type="project" value="TreeGrafter"/>
</dbReference>
<feature type="active site" description="Charge relay system" evidence="7">
    <location>
        <position position="211"/>
    </location>
</feature>
<dbReference type="GO" id="GO:0005829">
    <property type="term" value="C:cytosol"/>
    <property type="evidence" value="ECO:0007669"/>
    <property type="project" value="TreeGrafter"/>
</dbReference>
<evidence type="ECO:0000256" key="3">
    <source>
        <dbReference type="ARBA" id="ARBA00022801"/>
    </source>
</evidence>
<dbReference type="EC" id="3.5.1.2" evidence="2"/>
<dbReference type="Pfam" id="PF01174">
    <property type="entry name" value="SNO"/>
    <property type="match status" value="1"/>
</dbReference>
<evidence type="ECO:0000313" key="9">
    <source>
        <dbReference type="EMBL" id="KIL59165.1"/>
    </source>
</evidence>
<dbReference type="FunCoup" id="A0A0C2S8Q1">
    <property type="interactions" value="101"/>
</dbReference>
<dbReference type="InterPro" id="IPR002161">
    <property type="entry name" value="PdxT/SNO"/>
</dbReference>
<evidence type="ECO:0000256" key="1">
    <source>
        <dbReference type="ARBA" id="ARBA00008345"/>
    </source>
</evidence>
<dbReference type="PROSITE" id="PS01236">
    <property type="entry name" value="PDXT_SNO_1"/>
    <property type="match status" value="1"/>
</dbReference>
<dbReference type="Proteomes" id="UP000054549">
    <property type="component" value="Unassembled WGS sequence"/>
</dbReference>
<feature type="binding site" evidence="8">
    <location>
        <position position="122"/>
    </location>
    <ligand>
        <name>L-glutamine</name>
        <dbReference type="ChEBI" id="CHEBI:58359"/>
    </ligand>
</feature>
<dbReference type="AlphaFoldDB" id="A0A0C2S8Q1"/>
<dbReference type="PIRSF" id="PIRSF005639">
    <property type="entry name" value="Glut_amidoT_SNO"/>
    <property type="match status" value="1"/>
</dbReference>
<evidence type="ECO:0000256" key="8">
    <source>
        <dbReference type="PIRSR" id="PIRSR005639-2"/>
    </source>
</evidence>
<keyword evidence="4" id="KW-0315">Glutamine amidotransferase</keyword>
<feature type="active site" description="Charge relay system" evidence="7">
    <location>
        <position position="213"/>
    </location>
</feature>
<dbReference type="GO" id="GO:0042823">
    <property type="term" value="P:pyridoxal phosphate biosynthetic process"/>
    <property type="evidence" value="ECO:0007669"/>
    <property type="project" value="InterPro"/>
</dbReference>
<dbReference type="OrthoDB" id="2039at2759"/>
<dbReference type="InParanoid" id="A0A0C2S8Q1"/>
<dbReference type="STRING" id="946122.A0A0C2S8Q1"/>
<name>A0A0C2S8Q1_AMAMK</name>
<evidence type="ECO:0000256" key="6">
    <source>
        <dbReference type="ARBA" id="ARBA00049534"/>
    </source>
</evidence>
<dbReference type="PANTHER" id="PTHR31559:SF0">
    <property type="entry name" value="PYRIDOXAL 5'-PHOSPHATE SYNTHASE SUBUNIT SNO1-RELATED"/>
    <property type="match status" value="1"/>
</dbReference>
<dbReference type="EMBL" id="KN818321">
    <property type="protein sequence ID" value="KIL59165.1"/>
    <property type="molecule type" value="Genomic_DNA"/>
</dbReference>
<dbReference type="NCBIfam" id="TIGR03800">
    <property type="entry name" value="PLP_synth_Pdx2"/>
    <property type="match status" value="1"/>
</dbReference>
<dbReference type="PANTHER" id="PTHR31559">
    <property type="entry name" value="PYRIDOXAL 5'-PHOSPHATE SYNTHASE SUBUNIT SNO"/>
    <property type="match status" value="1"/>
</dbReference>
<evidence type="ECO:0000256" key="2">
    <source>
        <dbReference type="ARBA" id="ARBA00012918"/>
    </source>
</evidence>
<comment type="catalytic activity">
    <reaction evidence="6">
        <text>L-glutamine + H2O = L-glutamate + NH4(+)</text>
        <dbReference type="Rhea" id="RHEA:15889"/>
        <dbReference type="ChEBI" id="CHEBI:15377"/>
        <dbReference type="ChEBI" id="CHEBI:28938"/>
        <dbReference type="ChEBI" id="CHEBI:29985"/>
        <dbReference type="ChEBI" id="CHEBI:58359"/>
        <dbReference type="EC" id="3.5.1.2"/>
    </reaction>
</comment>
<reference evidence="9 10" key="1">
    <citation type="submission" date="2014-04" db="EMBL/GenBank/DDBJ databases">
        <title>Evolutionary Origins and Diversification of the Mycorrhizal Mutualists.</title>
        <authorList>
            <consortium name="DOE Joint Genome Institute"/>
            <consortium name="Mycorrhizal Genomics Consortium"/>
            <person name="Kohler A."/>
            <person name="Kuo A."/>
            <person name="Nagy L.G."/>
            <person name="Floudas D."/>
            <person name="Copeland A."/>
            <person name="Barry K.W."/>
            <person name="Cichocki N."/>
            <person name="Veneault-Fourrey C."/>
            <person name="LaButti K."/>
            <person name="Lindquist E.A."/>
            <person name="Lipzen A."/>
            <person name="Lundell T."/>
            <person name="Morin E."/>
            <person name="Murat C."/>
            <person name="Riley R."/>
            <person name="Ohm R."/>
            <person name="Sun H."/>
            <person name="Tunlid A."/>
            <person name="Henrissat B."/>
            <person name="Grigoriev I.V."/>
            <person name="Hibbett D.S."/>
            <person name="Martin F."/>
        </authorList>
    </citation>
    <scope>NUCLEOTIDE SEQUENCE [LARGE SCALE GENOMIC DNA]</scope>
    <source>
        <strain evidence="9 10">Koide BX008</strain>
    </source>
</reference>
<proteinExistence type="inferred from homology"/>
<keyword evidence="10" id="KW-1185">Reference proteome</keyword>
<gene>
    <name evidence="9" type="ORF">M378DRAFT_169678</name>
</gene>
<accession>A0A0C2S8Q1</accession>
<keyword evidence="5" id="KW-0456">Lyase</keyword>
<dbReference type="Gene3D" id="3.40.50.880">
    <property type="match status" value="1"/>
</dbReference>
<protein>
    <recommendedName>
        <fullName evidence="2">glutaminase</fullName>
        <ecNumber evidence="2">3.5.1.2</ecNumber>
    </recommendedName>
</protein>
<dbReference type="GO" id="GO:0016829">
    <property type="term" value="F:lyase activity"/>
    <property type="evidence" value="ECO:0007669"/>
    <property type="project" value="UniProtKB-KW"/>
</dbReference>
<evidence type="ECO:0000313" key="10">
    <source>
        <dbReference type="Proteomes" id="UP000054549"/>
    </source>
</evidence>
<organism evidence="9 10">
    <name type="scientific">Amanita muscaria (strain Koide BX008)</name>
    <dbReference type="NCBI Taxonomy" id="946122"/>
    <lineage>
        <taxon>Eukaryota</taxon>
        <taxon>Fungi</taxon>
        <taxon>Dikarya</taxon>
        <taxon>Basidiomycota</taxon>
        <taxon>Agaricomycotina</taxon>
        <taxon>Agaricomycetes</taxon>
        <taxon>Agaricomycetidae</taxon>
        <taxon>Agaricales</taxon>
        <taxon>Pluteineae</taxon>
        <taxon>Amanitaceae</taxon>
        <taxon>Amanita</taxon>
    </lineage>
</organism>
<feature type="active site" description="Nucleophile" evidence="7">
    <location>
        <position position="90"/>
    </location>
</feature>
<sequence length="236" mass="25627">MSSPNDASAVVIGILALQGAFAEHEAALRRLPLKRQIYPIQVRTVEDLNKCAALIIPGGESTTIALLAKLSNLLEPLRQFVKTKPVWGTCAGAILLSQSVESTTAKKGGQELLGGLSIKISRNGWGSQVESFEAELQVTGLRNSQQPFNGIFIRAPVVLTLSPLPNDPSIEVVARLSPRLLPHNISGPVKDDDPQTIVALRQGLHFLTTFHPELTADDRFHEYFVKECVLPQVTVP</sequence>
<dbReference type="CDD" id="cd01749">
    <property type="entry name" value="GATase1_PB"/>
    <property type="match status" value="1"/>
</dbReference>
<dbReference type="GO" id="GO:0004359">
    <property type="term" value="F:glutaminase activity"/>
    <property type="evidence" value="ECO:0007669"/>
    <property type="project" value="UniProtKB-EC"/>
</dbReference>
<evidence type="ECO:0000256" key="4">
    <source>
        <dbReference type="ARBA" id="ARBA00022962"/>
    </source>
</evidence>